<dbReference type="OMA" id="IQLWCGF"/>
<name>H2T181_TAKRU</name>
<sequence length="284" mass="32768">MRLDGSEACQIRKNIHLDLTKSDIFYRNMRYILFLVTLMSDSIILILTNVLLVRSFYRLPIPMWICFIIFTVLSVCSYVTPLTLTVMSLERYIAICMPLRHADLCFPGRALHCILIVHSLSLVPSIIVLSTFFSLGHFSVYTDSHICSVELFIVENWQGNLRSAVGQFYFSFMLVSIIICYIKIIKIARSASGENKQVMWKGMRTVLLHAIQLLLSLSQMWCPIVENAVLKIDLQLFIQIRFFNYIMFSLCPRCLSPLIYGLRDETFLLHWADGIWKDTGGLVM</sequence>
<keyword evidence="2 5" id="KW-0812">Transmembrane</keyword>
<dbReference type="GeneTree" id="ENSGT00940000163324"/>
<feature type="transmembrane region" description="Helical" evidence="5">
    <location>
        <begin position="61"/>
        <end position="89"/>
    </location>
</feature>
<dbReference type="Proteomes" id="UP000005226">
    <property type="component" value="Chromosome 11"/>
</dbReference>
<dbReference type="PANTHER" id="PTHR26451">
    <property type="entry name" value="G_PROTEIN_RECEP_F1_2 DOMAIN-CONTAINING PROTEIN"/>
    <property type="match status" value="1"/>
</dbReference>
<dbReference type="GO" id="GO:0016020">
    <property type="term" value="C:membrane"/>
    <property type="evidence" value="ECO:0007669"/>
    <property type="project" value="UniProtKB-SubCell"/>
</dbReference>
<protein>
    <recommendedName>
        <fullName evidence="6">G-protein coupled receptors family 1 profile domain-containing protein</fullName>
    </recommendedName>
</protein>
<comment type="subcellular location">
    <subcellularLocation>
        <location evidence="1">Membrane</location>
    </subcellularLocation>
</comment>
<evidence type="ECO:0000256" key="3">
    <source>
        <dbReference type="ARBA" id="ARBA00022989"/>
    </source>
</evidence>
<dbReference type="HOGENOM" id="CLU_077059_0_0_1"/>
<accession>H2T181</accession>
<dbReference type="InterPro" id="IPR052921">
    <property type="entry name" value="GPCR1_Superfamily_Member"/>
</dbReference>
<evidence type="ECO:0000256" key="5">
    <source>
        <dbReference type="SAM" id="Phobius"/>
    </source>
</evidence>
<dbReference type="GO" id="GO:0005549">
    <property type="term" value="F:odorant binding"/>
    <property type="evidence" value="ECO:0007669"/>
    <property type="project" value="TreeGrafter"/>
</dbReference>
<evidence type="ECO:0000256" key="1">
    <source>
        <dbReference type="ARBA" id="ARBA00004370"/>
    </source>
</evidence>
<feature type="transmembrane region" description="Helical" evidence="5">
    <location>
        <begin position="242"/>
        <end position="262"/>
    </location>
</feature>
<evidence type="ECO:0000313" key="7">
    <source>
        <dbReference type="Ensembl" id="ENSTRUP00000018419.3"/>
    </source>
</evidence>
<dbReference type="eggNOG" id="KOG3656">
    <property type="taxonomic scope" value="Eukaryota"/>
</dbReference>
<dbReference type="GO" id="GO:0004984">
    <property type="term" value="F:olfactory receptor activity"/>
    <property type="evidence" value="ECO:0007669"/>
    <property type="project" value="TreeGrafter"/>
</dbReference>
<keyword evidence="4 5" id="KW-0472">Membrane</keyword>
<dbReference type="PROSITE" id="PS50262">
    <property type="entry name" value="G_PROTEIN_RECEP_F1_2"/>
    <property type="match status" value="1"/>
</dbReference>
<feature type="transmembrane region" description="Helical" evidence="5">
    <location>
        <begin position="206"/>
        <end position="230"/>
    </location>
</feature>
<reference evidence="7" key="2">
    <citation type="submission" date="2025-08" db="UniProtKB">
        <authorList>
            <consortium name="Ensembl"/>
        </authorList>
    </citation>
    <scope>IDENTIFICATION</scope>
</reference>
<dbReference type="InParanoid" id="H2T181"/>
<dbReference type="AlphaFoldDB" id="H2T181"/>
<keyword evidence="3 5" id="KW-1133">Transmembrane helix</keyword>
<feature type="transmembrane region" description="Helical" evidence="5">
    <location>
        <begin position="110"/>
        <end position="133"/>
    </location>
</feature>
<dbReference type="Ensembl" id="ENSTRUT00000018495.3">
    <property type="protein sequence ID" value="ENSTRUP00000018419.3"/>
    <property type="gene ID" value="ENSTRUG00000007445.3"/>
</dbReference>
<evidence type="ECO:0000259" key="6">
    <source>
        <dbReference type="PROSITE" id="PS50262"/>
    </source>
</evidence>
<dbReference type="FunCoup" id="H2T181">
    <property type="interactions" value="21"/>
</dbReference>
<organism evidence="7 8">
    <name type="scientific">Takifugu rubripes</name>
    <name type="common">Japanese pufferfish</name>
    <name type="synonym">Fugu rubripes</name>
    <dbReference type="NCBI Taxonomy" id="31033"/>
    <lineage>
        <taxon>Eukaryota</taxon>
        <taxon>Metazoa</taxon>
        <taxon>Chordata</taxon>
        <taxon>Craniata</taxon>
        <taxon>Vertebrata</taxon>
        <taxon>Euteleostomi</taxon>
        <taxon>Actinopterygii</taxon>
        <taxon>Neopterygii</taxon>
        <taxon>Teleostei</taxon>
        <taxon>Neoteleostei</taxon>
        <taxon>Acanthomorphata</taxon>
        <taxon>Eupercaria</taxon>
        <taxon>Tetraodontiformes</taxon>
        <taxon>Tetradontoidea</taxon>
        <taxon>Tetraodontidae</taxon>
        <taxon>Takifugu</taxon>
    </lineage>
</organism>
<evidence type="ECO:0000313" key="8">
    <source>
        <dbReference type="Proteomes" id="UP000005226"/>
    </source>
</evidence>
<reference evidence="7" key="3">
    <citation type="submission" date="2025-09" db="UniProtKB">
        <authorList>
            <consortium name="Ensembl"/>
        </authorList>
    </citation>
    <scope>IDENTIFICATION</scope>
</reference>
<dbReference type="PRINTS" id="PR00237">
    <property type="entry name" value="GPCRRHODOPSN"/>
</dbReference>
<dbReference type="InterPro" id="IPR000276">
    <property type="entry name" value="GPCR_Rhodpsn"/>
</dbReference>
<dbReference type="InterPro" id="IPR017452">
    <property type="entry name" value="GPCR_Rhodpsn_7TM"/>
</dbReference>
<dbReference type="SUPFAM" id="SSF81321">
    <property type="entry name" value="Family A G protein-coupled receptor-like"/>
    <property type="match status" value="1"/>
</dbReference>
<feature type="transmembrane region" description="Helical" evidence="5">
    <location>
        <begin position="31"/>
        <end position="55"/>
    </location>
</feature>
<feature type="domain" description="G-protein coupled receptors family 1 profile" evidence="6">
    <location>
        <begin position="1"/>
        <end position="260"/>
    </location>
</feature>
<reference evidence="7 8" key="1">
    <citation type="journal article" date="2011" name="Genome Biol. Evol.">
        <title>Integration of the genetic map and genome assembly of fugu facilitates insights into distinct features of genome evolution in teleosts and mammals.</title>
        <authorList>
            <person name="Kai W."/>
            <person name="Kikuchi K."/>
            <person name="Tohari S."/>
            <person name="Chew A.K."/>
            <person name="Tay A."/>
            <person name="Fujiwara A."/>
            <person name="Hosoya S."/>
            <person name="Suetake H."/>
            <person name="Naruse K."/>
            <person name="Brenner S."/>
            <person name="Suzuki Y."/>
            <person name="Venkatesh B."/>
        </authorList>
    </citation>
    <scope>NUCLEOTIDE SEQUENCE [LARGE SCALE GENOMIC DNA]</scope>
</reference>
<dbReference type="FunFam" id="1.20.1070.10:FF:000096">
    <property type="entry name" value="Odorant receptor 131-2"/>
    <property type="match status" value="1"/>
</dbReference>
<dbReference type="Pfam" id="PF00001">
    <property type="entry name" value="7tm_1"/>
    <property type="match status" value="1"/>
</dbReference>
<evidence type="ECO:0000256" key="2">
    <source>
        <dbReference type="ARBA" id="ARBA00022692"/>
    </source>
</evidence>
<evidence type="ECO:0000256" key="4">
    <source>
        <dbReference type="ARBA" id="ARBA00023136"/>
    </source>
</evidence>
<dbReference type="PANTHER" id="PTHR26451:SF886">
    <property type="entry name" value="GROWTH HORMONE SECRETAGOGUE RECEPTOR TYPE 1-LIKE-RELATED"/>
    <property type="match status" value="1"/>
</dbReference>
<dbReference type="Gene3D" id="1.20.1070.10">
    <property type="entry name" value="Rhodopsin 7-helix transmembrane proteins"/>
    <property type="match status" value="1"/>
</dbReference>
<keyword evidence="8" id="KW-1185">Reference proteome</keyword>
<proteinExistence type="predicted"/>
<dbReference type="GO" id="GO:0004930">
    <property type="term" value="F:G protein-coupled receptor activity"/>
    <property type="evidence" value="ECO:0007669"/>
    <property type="project" value="InterPro"/>
</dbReference>
<feature type="transmembrane region" description="Helical" evidence="5">
    <location>
        <begin position="168"/>
        <end position="185"/>
    </location>
</feature>